<organism evidence="1 2">
    <name type="scientific">Acrobeloides nanus</name>
    <dbReference type="NCBI Taxonomy" id="290746"/>
    <lineage>
        <taxon>Eukaryota</taxon>
        <taxon>Metazoa</taxon>
        <taxon>Ecdysozoa</taxon>
        <taxon>Nematoda</taxon>
        <taxon>Chromadorea</taxon>
        <taxon>Rhabditida</taxon>
        <taxon>Tylenchina</taxon>
        <taxon>Cephalobomorpha</taxon>
        <taxon>Cephaloboidea</taxon>
        <taxon>Cephalobidae</taxon>
        <taxon>Acrobeloides</taxon>
    </lineage>
</organism>
<evidence type="ECO:0000313" key="1">
    <source>
        <dbReference type="Proteomes" id="UP000887540"/>
    </source>
</evidence>
<accession>A0A914DSJ6</accession>
<dbReference type="AlphaFoldDB" id="A0A914DSJ6"/>
<reference evidence="2" key="1">
    <citation type="submission" date="2022-11" db="UniProtKB">
        <authorList>
            <consortium name="WormBaseParasite"/>
        </authorList>
    </citation>
    <scope>IDENTIFICATION</scope>
</reference>
<keyword evidence="1" id="KW-1185">Reference proteome</keyword>
<name>A0A914DSJ6_9BILA</name>
<sequence>MVRSTTMIQREIEERDKKEIREKIKLLERKTENVSPTTTSAWLGFLQLFSQYQENGNVPNQDVNRQVAVDIPDEQEEADEQQHPLVQANEENRNVPNHNVNLQVTVEIPEQEAVVQENEENRYLDVNRQVGIPNKQAAVPANEDQMQKLDRSKAKLTTSFHQLGWNFFIYSLNTRKLNIRITIVDVEEVDLVQADEINHVNGQVAILIPAEQEVDEEEANLVQADEINHVNGQVAILIPAEQEADEHQDQEVEGNRNNNANGQVALLTDEQEALAQEVENPNHDENIPNEAGGAIIQVNENQVVGVVGNVINLFRYLIECFEKWKKIFMNKLVRLIYKN</sequence>
<dbReference type="Proteomes" id="UP000887540">
    <property type="component" value="Unplaced"/>
</dbReference>
<evidence type="ECO:0000313" key="2">
    <source>
        <dbReference type="WBParaSite" id="ACRNAN_scaffold3699.g16487.t1"/>
    </source>
</evidence>
<protein>
    <submittedName>
        <fullName evidence="2">Uncharacterized protein</fullName>
    </submittedName>
</protein>
<proteinExistence type="predicted"/>
<dbReference type="WBParaSite" id="ACRNAN_scaffold3699.g16487.t1">
    <property type="protein sequence ID" value="ACRNAN_scaffold3699.g16487.t1"/>
    <property type="gene ID" value="ACRNAN_scaffold3699.g16487"/>
</dbReference>